<feature type="compositionally biased region" description="Low complexity" evidence="3">
    <location>
        <begin position="379"/>
        <end position="396"/>
    </location>
</feature>
<evidence type="ECO:0000313" key="5">
    <source>
        <dbReference type="EMBL" id="KYN37743.1"/>
    </source>
</evidence>
<reference evidence="5 6" key="1">
    <citation type="submission" date="2016-03" db="EMBL/GenBank/DDBJ databases">
        <title>Trachymyrmex septentrionalis WGS genome.</title>
        <authorList>
            <person name="Nygaard S."/>
            <person name="Hu H."/>
            <person name="Boomsma J."/>
            <person name="Zhang G."/>
        </authorList>
    </citation>
    <scope>NUCLEOTIDE SEQUENCE [LARGE SCALE GENOMIC DNA]</scope>
    <source>
        <strain evidence="5">Tsep2-gDNA-1</strain>
        <tissue evidence="5">Whole body</tissue>
    </source>
</reference>
<dbReference type="PANTHER" id="PTHR46205:SF3">
    <property type="entry name" value="LOQUACIOUS, ISOFORM B"/>
    <property type="match status" value="1"/>
</dbReference>
<dbReference type="SMART" id="SM00358">
    <property type="entry name" value="DSRM"/>
    <property type="match status" value="1"/>
</dbReference>
<gene>
    <name evidence="5" type="ORF">ALC56_07942</name>
</gene>
<dbReference type="PANTHER" id="PTHR46205">
    <property type="entry name" value="LOQUACIOUS, ISOFORM B"/>
    <property type="match status" value="1"/>
</dbReference>
<dbReference type="AlphaFoldDB" id="A0A195FBE8"/>
<dbReference type="STRING" id="34720.A0A195FBE8"/>
<dbReference type="GO" id="GO:0005634">
    <property type="term" value="C:nucleus"/>
    <property type="evidence" value="ECO:0007669"/>
    <property type="project" value="TreeGrafter"/>
</dbReference>
<dbReference type="Proteomes" id="UP000078541">
    <property type="component" value="Unassembled WGS sequence"/>
</dbReference>
<dbReference type="Pfam" id="PF00035">
    <property type="entry name" value="dsrm"/>
    <property type="match status" value="1"/>
</dbReference>
<feature type="compositionally biased region" description="Polar residues" evidence="3">
    <location>
        <begin position="366"/>
        <end position="377"/>
    </location>
</feature>
<dbReference type="InterPro" id="IPR051247">
    <property type="entry name" value="RLC_Component"/>
</dbReference>
<dbReference type="GO" id="GO:0035197">
    <property type="term" value="F:siRNA binding"/>
    <property type="evidence" value="ECO:0007669"/>
    <property type="project" value="TreeGrafter"/>
</dbReference>
<keyword evidence="5" id="KW-0418">Kinase</keyword>
<protein>
    <submittedName>
        <fullName evidence="5">Interferon-inducible double stranded RNA-dependent protein kinase activator A</fullName>
    </submittedName>
</protein>
<keyword evidence="5" id="KW-0808">Transferase</keyword>
<keyword evidence="1 2" id="KW-0694">RNA-binding</keyword>
<feature type="region of interest" description="Disordered" evidence="3">
    <location>
        <begin position="355"/>
        <end position="396"/>
    </location>
</feature>
<dbReference type="GO" id="GO:0003725">
    <property type="term" value="F:double-stranded RNA binding"/>
    <property type="evidence" value="ECO:0007669"/>
    <property type="project" value="TreeGrafter"/>
</dbReference>
<dbReference type="EMBL" id="KQ981693">
    <property type="protein sequence ID" value="KYN37743.1"/>
    <property type="molecule type" value="Genomic_DNA"/>
</dbReference>
<dbReference type="GO" id="GO:0070920">
    <property type="term" value="P:regulation of regulatory ncRNA processing"/>
    <property type="evidence" value="ECO:0007669"/>
    <property type="project" value="TreeGrafter"/>
</dbReference>
<evidence type="ECO:0000259" key="4">
    <source>
        <dbReference type="PROSITE" id="PS50137"/>
    </source>
</evidence>
<evidence type="ECO:0000313" key="6">
    <source>
        <dbReference type="Proteomes" id="UP000078541"/>
    </source>
</evidence>
<dbReference type="GO" id="GO:0005737">
    <property type="term" value="C:cytoplasm"/>
    <property type="evidence" value="ECO:0007669"/>
    <property type="project" value="TreeGrafter"/>
</dbReference>
<dbReference type="InterPro" id="IPR014720">
    <property type="entry name" value="dsRBD_dom"/>
</dbReference>
<feature type="domain" description="DRBM" evidence="4">
    <location>
        <begin position="64"/>
        <end position="138"/>
    </location>
</feature>
<evidence type="ECO:0000256" key="2">
    <source>
        <dbReference type="PROSITE-ProRule" id="PRU00266"/>
    </source>
</evidence>
<dbReference type="GO" id="GO:0030422">
    <property type="term" value="P:siRNA processing"/>
    <property type="evidence" value="ECO:0007669"/>
    <property type="project" value="TreeGrafter"/>
</dbReference>
<accession>A0A195FBE8</accession>
<organism evidence="5 6">
    <name type="scientific">Trachymyrmex septentrionalis</name>
    <dbReference type="NCBI Taxonomy" id="34720"/>
    <lineage>
        <taxon>Eukaryota</taxon>
        <taxon>Metazoa</taxon>
        <taxon>Ecdysozoa</taxon>
        <taxon>Arthropoda</taxon>
        <taxon>Hexapoda</taxon>
        <taxon>Insecta</taxon>
        <taxon>Pterygota</taxon>
        <taxon>Neoptera</taxon>
        <taxon>Endopterygota</taxon>
        <taxon>Hymenoptera</taxon>
        <taxon>Apocrita</taxon>
        <taxon>Aculeata</taxon>
        <taxon>Formicoidea</taxon>
        <taxon>Formicidae</taxon>
        <taxon>Myrmicinae</taxon>
        <taxon>Trachymyrmex</taxon>
    </lineage>
</organism>
<dbReference type="GO" id="GO:0016301">
    <property type="term" value="F:kinase activity"/>
    <property type="evidence" value="ECO:0007669"/>
    <property type="project" value="UniProtKB-KW"/>
</dbReference>
<sequence>MEEMHQPPQVGPTNMMPGVGGVPNHSNNVNRRNRVRVTLHAMMLEKLPLHEAARLEMKSLPSKTPVSVLQELLSRRGTIPKYELVQIEGAIHEPTFRYRVTVTDVVETDPIVSAMGTGRSKKEAKHAAAKAVLDKLIGVNTDGVESPIPNSLPERIKIVSKSICRIIVQRNANVNARYADLKGSKISTLTTIHSIQVSKFHKSLKSSTGVKLFQLQVFILILLQNTCFNDGDVNLVQFLQEIASEQQFEVTYVDIEEKSISGKKNKSTYFFIVLFIIHALLLPVTITCKPHNLASNNQNNNTNIKVLSAKNQIFDKGKSGQNYMGNKNRTSKLSVKITNTVGNKDAALHNIASGKINSSMKKHNGNNDTPKSSSESHNTTKSIAAKQSSSSTYSSVRPVSTCISNTVHENAIKNPRDYTASKKFPNETDSNIKNYPIQSDYKESMSVNSPDYKNTSIAGSMTANLPLRFAMQQSSTATPVIHRETYTPSSTYSSQSGSCQRNDNSAFAIARKALEQQQSSMPKMAPINFPPLRAPQSIVNVRHPLLTDARVKHGNETIGGGISGGGVAGGGGKSKLNIIGSLQGGGIKDLSDHTVRSQTTFHGYGTSPIAPGIPSVQNLSSAVTANIPPYPRPEPFPQPTVANVLFSDTAAQFPQSPPFNTTQIGQLNQYQTYDPGSYPTTPVNVNPVIPQFSAESSIPYPQYENPPQFVQPSHYPTADITSSQYQYQAAAAAAASVGQIQDSSIFIQSLQSTIAVTDQYATPNYARTVRTELITRLRRPPRFNK</sequence>
<dbReference type="GO" id="GO:0070578">
    <property type="term" value="C:RISC-loading complex"/>
    <property type="evidence" value="ECO:0007669"/>
    <property type="project" value="TreeGrafter"/>
</dbReference>
<dbReference type="SUPFAM" id="SSF54768">
    <property type="entry name" value="dsRNA-binding domain-like"/>
    <property type="match status" value="1"/>
</dbReference>
<dbReference type="GO" id="GO:0016442">
    <property type="term" value="C:RISC complex"/>
    <property type="evidence" value="ECO:0007669"/>
    <property type="project" value="TreeGrafter"/>
</dbReference>
<keyword evidence="6" id="KW-1185">Reference proteome</keyword>
<feature type="region of interest" description="Disordered" evidence="3">
    <location>
        <begin position="1"/>
        <end position="30"/>
    </location>
</feature>
<dbReference type="Gene3D" id="3.30.160.20">
    <property type="match status" value="2"/>
</dbReference>
<dbReference type="PROSITE" id="PS50137">
    <property type="entry name" value="DS_RBD"/>
    <property type="match status" value="1"/>
</dbReference>
<dbReference type="CDD" id="cd19862">
    <property type="entry name" value="DSRM_PRKRA-like_rpt1"/>
    <property type="match status" value="1"/>
</dbReference>
<evidence type="ECO:0000256" key="3">
    <source>
        <dbReference type="SAM" id="MobiDB-lite"/>
    </source>
</evidence>
<name>A0A195FBE8_9HYME</name>
<evidence type="ECO:0000256" key="1">
    <source>
        <dbReference type="ARBA" id="ARBA00022884"/>
    </source>
</evidence>
<proteinExistence type="predicted"/>